<evidence type="ECO:0000313" key="2">
    <source>
        <dbReference type="Proteomes" id="UP000297595"/>
    </source>
</evidence>
<dbReference type="SUPFAM" id="SSF52047">
    <property type="entry name" value="RNI-like"/>
    <property type="match status" value="1"/>
</dbReference>
<dbReference type="InterPro" id="IPR032675">
    <property type="entry name" value="LRR_dom_sf"/>
</dbReference>
<gene>
    <name evidence="1" type="ORF">EYR41_007778</name>
</gene>
<dbReference type="Proteomes" id="UP000297595">
    <property type="component" value="Unassembled WGS sequence"/>
</dbReference>
<protein>
    <submittedName>
        <fullName evidence="1">Uncharacterized protein</fullName>
    </submittedName>
</protein>
<comment type="caution">
    <text evidence="1">The sequence shown here is derived from an EMBL/GenBank/DDBJ whole genome shotgun (WGS) entry which is preliminary data.</text>
</comment>
<sequence>MRNKNGILTHREDALETIPSMSLSQSAGIKHLSLPGGLLRASSWVTNPKTTFRELKAFRLTNINSSQDFIGLWRILEKNVDSLQTLYLSSVLKHGEIIGMLFFLDIIDPVFRLDLKDLMPKLIAIKTNPHLTNLRHLRIRGIPNLNVMQNTSCNYLFSLHNLRTLRLDSCVAADDFLLEISKNHRAPNLRSLQLFSSCRSETLNEAISMLQTLETLHLCLYYKPYAATQEKL</sequence>
<dbReference type="AlphaFoldDB" id="A0A7C8K7D3"/>
<name>A0A7C8K7D3_ORBOL</name>
<dbReference type="Gene3D" id="3.80.10.10">
    <property type="entry name" value="Ribonuclease Inhibitor"/>
    <property type="match status" value="1"/>
</dbReference>
<proteinExistence type="predicted"/>
<organism evidence="1 2">
    <name type="scientific">Orbilia oligospora</name>
    <name type="common">Nematode-trapping fungus</name>
    <name type="synonym">Arthrobotrys oligospora</name>
    <dbReference type="NCBI Taxonomy" id="2813651"/>
    <lineage>
        <taxon>Eukaryota</taxon>
        <taxon>Fungi</taxon>
        <taxon>Dikarya</taxon>
        <taxon>Ascomycota</taxon>
        <taxon>Pezizomycotina</taxon>
        <taxon>Orbiliomycetes</taxon>
        <taxon>Orbiliales</taxon>
        <taxon>Orbiliaceae</taxon>
        <taxon>Orbilia</taxon>
    </lineage>
</organism>
<dbReference type="EMBL" id="SOZJ01000005">
    <property type="protein sequence ID" value="TGJ66127.1"/>
    <property type="molecule type" value="Genomic_DNA"/>
</dbReference>
<accession>A0A7C8K7D3</accession>
<reference evidence="1 2" key="1">
    <citation type="submission" date="2019-03" db="EMBL/GenBank/DDBJ databases">
        <title>Nematode-trapping fungi genome.</title>
        <authorList>
            <person name="Vidal-Diez De Ulzurrun G."/>
        </authorList>
    </citation>
    <scope>NUCLEOTIDE SEQUENCE [LARGE SCALE GENOMIC DNA]</scope>
    <source>
        <strain evidence="1 2">TWF154</strain>
    </source>
</reference>
<evidence type="ECO:0000313" key="1">
    <source>
        <dbReference type="EMBL" id="TGJ66127.1"/>
    </source>
</evidence>